<dbReference type="AlphaFoldDB" id="A0A7K3M605"/>
<feature type="region of interest" description="Disordered" evidence="3">
    <location>
        <begin position="1"/>
        <end position="27"/>
    </location>
</feature>
<dbReference type="InterPro" id="IPR001647">
    <property type="entry name" value="HTH_TetR"/>
</dbReference>
<sequence length="205" mass="22089">MADSDRAAGTSVSLTLQDRPRPERADAARNRRILLDAAARILRDDGVAALSMETVAAAAGVGIGTVYRRFGDRSGLAYALLDQHERTFQAGFMFGAPPLGPGAPAADRLHAFLHRCVDLLSEQAEILAMAESSSQHYQTGAYGVRRRHISMLLDEINPELDATYLADALLATLSGRLFLHQNTDDGMSADRIKSGLDQLLRGITG</sequence>
<dbReference type="PANTHER" id="PTHR30055:SF209">
    <property type="entry name" value="POSSIBLE TRANSCRIPTIONAL REGULATORY PROTEIN (PROBABLY TETR-FAMILY)"/>
    <property type="match status" value="1"/>
</dbReference>
<keyword evidence="1 2" id="KW-0238">DNA-binding</keyword>
<dbReference type="InterPro" id="IPR009057">
    <property type="entry name" value="Homeodomain-like_sf"/>
</dbReference>
<evidence type="ECO:0000313" key="5">
    <source>
        <dbReference type="EMBL" id="NDL58447.1"/>
    </source>
</evidence>
<dbReference type="Pfam" id="PF00440">
    <property type="entry name" value="TetR_N"/>
    <property type="match status" value="1"/>
</dbReference>
<accession>A0A7K3M605</accession>
<dbReference type="PANTHER" id="PTHR30055">
    <property type="entry name" value="HTH-TYPE TRANSCRIPTIONAL REGULATOR RUTR"/>
    <property type="match status" value="1"/>
</dbReference>
<keyword evidence="6" id="KW-1185">Reference proteome</keyword>
<dbReference type="Gene3D" id="1.10.357.10">
    <property type="entry name" value="Tetracycline Repressor, domain 2"/>
    <property type="match status" value="1"/>
</dbReference>
<evidence type="ECO:0000259" key="4">
    <source>
        <dbReference type="PROSITE" id="PS50977"/>
    </source>
</evidence>
<dbReference type="RefSeq" id="WP_162451153.1">
    <property type="nucleotide sequence ID" value="NZ_WLZY01000005.1"/>
</dbReference>
<dbReference type="EMBL" id="WLZY01000005">
    <property type="protein sequence ID" value="NDL58447.1"/>
    <property type="molecule type" value="Genomic_DNA"/>
</dbReference>
<feature type="compositionally biased region" description="Basic and acidic residues" evidence="3">
    <location>
        <begin position="18"/>
        <end position="27"/>
    </location>
</feature>
<protein>
    <submittedName>
        <fullName evidence="5">TetR family transcriptional regulator</fullName>
    </submittedName>
</protein>
<dbReference type="GO" id="GO:0003700">
    <property type="term" value="F:DNA-binding transcription factor activity"/>
    <property type="evidence" value="ECO:0007669"/>
    <property type="project" value="TreeGrafter"/>
</dbReference>
<evidence type="ECO:0000256" key="1">
    <source>
        <dbReference type="ARBA" id="ARBA00023125"/>
    </source>
</evidence>
<evidence type="ECO:0000256" key="2">
    <source>
        <dbReference type="PROSITE-ProRule" id="PRU00335"/>
    </source>
</evidence>
<comment type="caution">
    <text evidence="5">The sequence shown here is derived from an EMBL/GenBank/DDBJ whole genome shotgun (WGS) entry which is preliminary data.</text>
</comment>
<dbReference type="InterPro" id="IPR050109">
    <property type="entry name" value="HTH-type_TetR-like_transc_reg"/>
</dbReference>
<organism evidence="5 6">
    <name type="scientific">Phytoactinopolyspora mesophila</name>
    <dbReference type="NCBI Taxonomy" id="2650750"/>
    <lineage>
        <taxon>Bacteria</taxon>
        <taxon>Bacillati</taxon>
        <taxon>Actinomycetota</taxon>
        <taxon>Actinomycetes</taxon>
        <taxon>Jiangellales</taxon>
        <taxon>Jiangellaceae</taxon>
        <taxon>Phytoactinopolyspora</taxon>
    </lineage>
</organism>
<dbReference type="SUPFAM" id="SSF46689">
    <property type="entry name" value="Homeodomain-like"/>
    <property type="match status" value="1"/>
</dbReference>
<name>A0A7K3M605_9ACTN</name>
<proteinExistence type="predicted"/>
<dbReference type="PRINTS" id="PR00455">
    <property type="entry name" value="HTHTETR"/>
</dbReference>
<evidence type="ECO:0000313" key="6">
    <source>
        <dbReference type="Proteomes" id="UP000460435"/>
    </source>
</evidence>
<feature type="domain" description="HTH tetR-type" evidence="4">
    <location>
        <begin position="28"/>
        <end position="88"/>
    </location>
</feature>
<gene>
    <name evidence="5" type="ORF">F7O44_15365</name>
</gene>
<dbReference type="PROSITE" id="PS50977">
    <property type="entry name" value="HTH_TETR_2"/>
    <property type="match status" value="1"/>
</dbReference>
<dbReference type="InterPro" id="IPR036271">
    <property type="entry name" value="Tet_transcr_reg_TetR-rel_C_sf"/>
</dbReference>
<dbReference type="GO" id="GO:0000976">
    <property type="term" value="F:transcription cis-regulatory region binding"/>
    <property type="evidence" value="ECO:0007669"/>
    <property type="project" value="TreeGrafter"/>
</dbReference>
<dbReference type="SUPFAM" id="SSF48498">
    <property type="entry name" value="Tetracyclin repressor-like, C-terminal domain"/>
    <property type="match status" value="1"/>
</dbReference>
<reference evidence="5 6" key="1">
    <citation type="submission" date="2019-11" db="EMBL/GenBank/DDBJ databases">
        <authorList>
            <person name="Li X.-J."/>
            <person name="Feng X.-M."/>
        </authorList>
    </citation>
    <scope>NUCLEOTIDE SEQUENCE [LARGE SCALE GENOMIC DNA]</scope>
    <source>
        <strain evidence="5 6">XMNu-373</strain>
    </source>
</reference>
<feature type="DNA-binding region" description="H-T-H motif" evidence="2">
    <location>
        <begin position="51"/>
        <end position="70"/>
    </location>
</feature>
<dbReference type="Proteomes" id="UP000460435">
    <property type="component" value="Unassembled WGS sequence"/>
</dbReference>
<evidence type="ECO:0000256" key="3">
    <source>
        <dbReference type="SAM" id="MobiDB-lite"/>
    </source>
</evidence>